<dbReference type="Proteomes" id="UP000092741">
    <property type="component" value="Chromosome 1"/>
</dbReference>
<dbReference type="SMART" id="SM00028">
    <property type="entry name" value="TPR"/>
    <property type="match status" value="4"/>
</dbReference>
<dbReference type="AlphaFoldDB" id="A0AAN0Y420"/>
<accession>A0AAN0Y420</accession>
<proteinExistence type="predicted"/>
<dbReference type="Pfam" id="PF14559">
    <property type="entry name" value="TPR_19"/>
    <property type="match status" value="1"/>
</dbReference>
<evidence type="ECO:0000313" key="1">
    <source>
        <dbReference type="EMBL" id="ANQ13617.1"/>
    </source>
</evidence>
<keyword evidence="2" id="KW-1185">Reference proteome</keyword>
<dbReference type="KEGG" id="vna:PN96_00335"/>
<sequence length="370" mass="40753">MESTLSAINKALSEITEKTSPSELTRAEIPHVSRSKPWLWLVAGFSLSLAVGGWAVSRGPVASDEFAQYQLGEGLQVKSTLDEPAYSPTSKMTPETSRQVYTTPAQQQQVIEAPVTKSEPVPKTPAPEVDSFTPRQEVRAVAQAPILLAQVASVPSESAPSGFGIESSMNIEQVELTHHQLAIKALGRAEKALDANDMQTALSAYQEALRYEPTNVDTRQKLAALYFGKGDTRKAYEIMQEGISLDINNQTLRLALSKLLVKAKQPQAALSPLVHMPPMPNRDYLAMRAVLAQKQKQDEIALESYQLLTQRDPENARWWMGLGIQQERALQFSSAINSYNKALGKVGISNQSQAFIRDRLTVLKQLENAQ</sequence>
<dbReference type="InterPro" id="IPR019734">
    <property type="entry name" value="TPR_rpt"/>
</dbReference>
<dbReference type="InterPro" id="IPR011990">
    <property type="entry name" value="TPR-like_helical_dom_sf"/>
</dbReference>
<protein>
    <submittedName>
        <fullName evidence="1">MSHA biogenesis protein MshN</fullName>
    </submittedName>
</protein>
<dbReference type="Gene3D" id="1.25.40.10">
    <property type="entry name" value="Tetratricopeptide repeat domain"/>
    <property type="match status" value="2"/>
</dbReference>
<name>A0AAN0Y420_VIBNA</name>
<reference evidence="1 2" key="1">
    <citation type="submission" date="2016-07" db="EMBL/GenBank/DDBJ databases">
        <title>Developing Vibrio natriegens as a novel, fast-growing host for biotechnology.</title>
        <authorList>
            <person name="Weinstock M.T."/>
            <person name="Hesek E.D."/>
            <person name="Wilson C.M."/>
            <person name="Gibson D.G."/>
        </authorList>
    </citation>
    <scope>NUCLEOTIDE SEQUENCE [LARGE SCALE GENOMIC DNA]</scope>
    <source>
        <strain evidence="1 2">ATCC 14048</strain>
    </source>
</reference>
<gene>
    <name evidence="1" type="ORF">BA890_12945</name>
</gene>
<organism evidence="1 2">
    <name type="scientific">Vibrio natriegens NBRC 15636 = ATCC 14048 = DSM 759</name>
    <dbReference type="NCBI Taxonomy" id="1219067"/>
    <lineage>
        <taxon>Bacteria</taxon>
        <taxon>Pseudomonadati</taxon>
        <taxon>Pseudomonadota</taxon>
        <taxon>Gammaproteobacteria</taxon>
        <taxon>Vibrionales</taxon>
        <taxon>Vibrionaceae</taxon>
        <taxon>Vibrio</taxon>
    </lineage>
</organism>
<evidence type="ECO:0000313" key="2">
    <source>
        <dbReference type="Proteomes" id="UP000092741"/>
    </source>
</evidence>
<dbReference type="EMBL" id="CP016345">
    <property type="protein sequence ID" value="ANQ13617.1"/>
    <property type="molecule type" value="Genomic_DNA"/>
</dbReference>
<dbReference type="SUPFAM" id="SSF48452">
    <property type="entry name" value="TPR-like"/>
    <property type="match status" value="1"/>
</dbReference>